<reference evidence="1" key="1">
    <citation type="submission" date="2009-09" db="EMBL/GenBank/DDBJ databases">
        <authorList>
            <person name="Carlson J."/>
            <person name="Booth B."/>
            <person name="Frise E."/>
            <person name="Sandler J."/>
            <person name="Wan K."/>
            <person name="Yu C."/>
            <person name="Celniker S."/>
        </authorList>
    </citation>
    <scope>NUCLEOTIDE SEQUENCE</scope>
</reference>
<dbReference type="EMBL" id="BT099849">
    <property type="protein sequence ID" value="ACX30011.1"/>
    <property type="molecule type" value="mRNA"/>
</dbReference>
<proteinExistence type="evidence at transcript level"/>
<name>C9QNW7_DROME</name>
<gene>
    <name evidence="1" type="primary">CG13177-RA</name>
</gene>
<sequence length="70" mass="7751">MQLHRQFTTAAMEVATSTADIPVTAATADIAPTEADSIVPEFTQFGDNTMMPDRKTFLKQEVSDIWTYVP</sequence>
<accession>C9QNW7</accession>
<evidence type="ECO:0000313" key="1">
    <source>
        <dbReference type="EMBL" id="ACX30011.1"/>
    </source>
</evidence>
<organism evidence="1">
    <name type="scientific">Drosophila melanogaster</name>
    <name type="common">Fruit fly</name>
    <dbReference type="NCBI Taxonomy" id="7227"/>
    <lineage>
        <taxon>Eukaryota</taxon>
        <taxon>Metazoa</taxon>
        <taxon>Ecdysozoa</taxon>
        <taxon>Arthropoda</taxon>
        <taxon>Hexapoda</taxon>
        <taxon>Insecta</taxon>
        <taxon>Pterygota</taxon>
        <taxon>Neoptera</taxon>
        <taxon>Endopterygota</taxon>
        <taxon>Diptera</taxon>
        <taxon>Brachycera</taxon>
        <taxon>Muscomorpha</taxon>
        <taxon>Ephydroidea</taxon>
        <taxon>Drosophilidae</taxon>
        <taxon>Drosophila</taxon>
        <taxon>Sophophora</taxon>
    </lineage>
</organism>
<protein>
    <submittedName>
        <fullName evidence="1">MIP13932p</fullName>
    </submittedName>
</protein>
<dbReference type="AlphaFoldDB" id="C9QNW7"/>